<dbReference type="EMBL" id="CP006019">
    <property type="protein sequence ID" value="AIF69284.1"/>
    <property type="molecule type" value="Genomic_DNA"/>
</dbReference>
<dbReference type="AlphaFoldDB" id="A0A075LSK8"/>
<feature type="region of interest" description="Disordered" evidence="1">
    <location>
        <begin position="29"/>
        <end position="51"/>
    </location>
</feature>
<reference evidence="2 3" key="2">
    <citation type="journal article" date="2015" name="Genome Announc.">
        <title>Complete Genome Sequence of Hyperthermophilic Piezophilic Archaeon Palaeococcus pacificus DY20341T, Isolated from Deep-Sea Hydrothermal Sediments.</title>
        <authorList>
            <person name="Zeng X."/>
            <person name="Jebbar M."/>
            <person name="Shao Z."/>
        </authorList>
    </citation>
    <scope>NUCLEOTIDE SEQUENCE [LARGE SCALE GENOMIC DNA]</scope>
    <source>
        <strain evidence="2 3">DY20341</strain>
    </source>
</reference>
<accession>A0A075LSK8</accession>
<gene>
    <name evidence="2" type="ORF">PAP_04350</name>
</gene>
<evidence type="ECO:0000313" key="3">
    <source>
        <dbReference type="Proteomes" id="UP000027981"/>
    </source>
</evidence>
<name>A0A075LSK8_9EURY</name>
<dbReference type="KEGG" id="ppac:PAP_04350"/>
<protein>
    <submittedName>
        <fullName evidence="2">Uncharacterized protein</fullName>
    </submittedName>
</protein>
<sequence>MSLLIIQGLTLFAIILYCGGWGLLGGAPEQGAQSPGAKTAASRGARAKPSQ</sequence>
<evidence type="ECO:0000256" key="1">
    <source>
        <dbReference type="SAM" id="MobiDB-lite"/>
    </source>
</evidence>
<dbReference type="STRING" id="1343739.PAP_04350"/>
<reference evidence="3" key="1">
    <citation type="submission" date="2013-06" db="EMBL/GenBank/DDBJ databases">
        <title>Complete Genome Sequence of Hyperthermophilic Palaeococcus pacificus DY20341T, Isolated from a Deep-Sea Hydrothermal Sediments.</title>
        <authorList>
            <person name="Zeng X."/>
            <person name="Shao Z."/>
        </authorList>
    </citation>
    <scope>NUCLEOTIDE SEQUENCE [LARGE SCALE GENOMIC DNA]</scope>
    <source>
        <strain evidence="3">DY20341</strain>
    </source>
</reference>
<proteinExistence type="predicted"/>
<keyword evidence="3" id="KW-1185">Reference proteome</keyword>
<dbReference type="HOGENOM" id="CLU_3094249_0_0_2"/>
<dbReference type="Proteomes" id="UP000027981">
    <property type="component" value="Chromosome"/>
</dbReference>
<evidence type="ECO:0000313" key="2">
    <source>
        <dbReference type="EMBL" id="AIF69284.1"/>
    </source>
</evidence>
<organism evidence="2 3">
    <name type="scientific">Palaeococcus pacificus DY20341</name>
    <dbReference type="NCBI Taxonomy" id="1343739"/>
    <lineage>
        <taxon>Archaea</taxon>
        <taxon>Methanobacteriati</taxon>
        <taxon>Methanobacteriota</taxon>
        <taxon>Thermococci</taxon>
        <taxon>Thermococcales</taxon>
        <taxon>Thermococcaceae</taxon>
        <taxon>Palaeococcus</taxon>
    </lineage>
</organism>